<feature type="compositionally biased region" description="Gly residues" evidence="1">
    <location>
        <begin position="73"/>
        <end position="85"/>
    </location>
</feature>
<name>A0A6J4KZ67_9BACT</name>
<protein>
    <submittedName>
        <fullName evidence="2">(2E,6E)-farnesyl diphosphate synthase</fullName>
        <ecNumber evidence="2">2.5.1.10</ecNumber>
    </submittedName>
</protein>
<feature type="region of interest" description="Disordered" evidence="1">
    <location>
        <begin position="1"/>
        <end position="329"/>
    </location>
</feature>
<feature type="compositionally biased region" description="Low complexity" evidence="1">
    <location>
        <begin position="62"/>
        <end position="72"/>
    </location>
</feature>
<feature type="compositionally biased region" description="Basic residues" evidence="1">
    <location>
        <begin position="186"/>
        <end position="196"/>
    </location>
</feature>
<evidence type="ECO:0000313" key="2">
    <source>
        <dbReference type="EMBL" id="CAA9318105.1"/>
    </source>
</evidence>
<feature type="compositionally biased region" description="Basic and acidic residues" evidence="1">
    <location>
        <begin position="224"/>
        <end position="234"/>
    </location>
</feature>
<gene>
    <name evidence="2" type="ORF">AVDCRST_MAG68-2776</name>
</gene>
<feature type="compositionally biased region" description="Gly residues" evidence="1">
    <location>
        <begin position="301"/>
        <end position="314"/>
    </location>
</feature>
<dbReference type="AlphaFoldDB" id="A0A6J4KZ67"/>
<organism evidence="2">
    <name type="scientific">uncultured Gemmatimonadota bacterium</name>
    <dbReference type="NCBI Taxonomy" id="203437"/>
    <lineage>
        <taxon>Bacteria</taxon>
        <taxon>Pseudomonadati</taxon>
        <taxon>Gemmatimonadota</taxon>
        <taxon>environmental samples</taxon>
    </lineage>
</organism>
<feature type="compositionally biased region" description="Basic residues" evidence="1">
    <location>
        <begin position="13"/>
        <end position="24"/>
    </location>
</feature>
<accession>A0A6J4KZ67</accession>
<keyword evidence="2" id="KW-0808">Transferase</keyword>
<feature type="compositionally biased region" description="Basic and acidic residues" evidence="1">
    <location>
        <begin position="103"/>
        <end position="113"/>
    </location>
</feature>
<feature type="compositionally biased region" description="Low complexity" evidence="1">
    <location>
        <begin position="197"/>
        <end position="207"/>
    </location>
</feature>
<feature type="compositionally biased region" description="Basic residues" evidence="1">
    <location>
        <begin position="291"/>
        <end position="300"/>
    </location>
</feature>
<dbReference type="EMBL" id="CADCTW010000089">
    <property type="protein sequence ID" value="CAA9318105.1"/>
    <property type="molecule type" value="Genomic_DNA"/>
</dbReference>
<dbReference type="EC" id="2.5.1.10" evidence="2"/>
<reference evidence="2" key="1">
    <citation type="submission" date="2020-02" db="EMBL/GenBank/DDBJ databases">
        <authorList>
            <person name="Meier V. D."/>
        </authorList>
    </citation>
    <scope>NUCLEOTIDE SEQUENCE</scope>
    <source>
        <strain evidence="2">AVDCRST_MAG68</strain>
    </source>
</reference>
<sequence length="329" mass="33217">DAAHGTAPPFRHPGSHPRTARRRGGRDPAHRRVGLRPGGGGQRVPRQDPREAVPPGAPPPVRRAGGAPVAAGGDAGGGGGAGAPGHAGARRRGGPLGAAPGDAHGERAVEPPGRHHHGRLPVLALHHRDHAPGADRAHPRAGRRGQRHDGGGDAPALVARRAGLRRGGLLPADRQQDGVADVGRVRAGRPHRRARLPRAAPHLWARAGAGLPDRRRPAGLHGRRGADGEAERAGPARAQGDAAADRRAPPLLAGRAGGGGRVLSRSGAERRGDRAGGGAGARARRSGVCARRGHGMRGPRRGGAGRAAGGGGAGRAARQHRPRGGAAPL</sequence>
<feature type="non-terminal residue" evidence="2">
    <location>
        <position position="329"/>
    </location>
</feature>
<evidence type="ECO:0000256" key="1">
    <source>
        <dbReference type="SAM" id="MobiDB-lite"/>
    </source>
</evidence>
<proteinExistence type="predicted"/>
<dbReference type="GO" id="GO:0004337">
    <property type="term" value="F:(2E,6E)-farnesyl diphosphate synthase activity"/>
    <property type="evidence" value="ECO:0007669"/>
    <property type="project" value="UniProtKB-EC"/>
</dbReference>
<feature type="compositionally biased region" description="Low complexity" evidence="1">
    <location>
        <begin position="154"/>
        <end position="172"/>
    </location>
</feature>
<feature type="compositionally biased region" description="Basic residues" evidence="1">
    <location>
        <begin position="114"/>
        <end position="129"/>
    </location>
</feature>
<feature type="non-terminal residue" evidence="2">
    <location>
        <position position="1"/>
    </location>
</feature>